<dbReference type="Proteomes" id="UP000199004">
    <property type="component" value="Unassembled WGS sequence"/>
</dbReference>
<feature type="domain" description="HTH tetR-type" evidence="3">
    <location>
        <begin position="7"/>
        <end position="67"/>
    </location>
</feature>
<evidence type="ECO:0000256" key="2">
    <source>
        <dbReference type="PROSITE-ProRule" id="PRU00335"/>
    </source>
</evidence>
<dbReference type="GO" id="GO:0000976">
    <property type="term" value="F:transcription cis-regulatory region binding"/>
    <property type="evidence" value="ECO:0007669"/>
    <property type="project" value="TreeGrafter"/>
</dbReference>
<dbReference type="PANTHER" id="PTHR30055:SF231">
    <property type="entry name" value="TRANSCRIPTIONAL REGULATORY PROTEIN (PROBABLY DEOR-FAMILY)-RELATED"/>
    <property type="match status" value="1"/>
</dbReference>
<dbReference type="Gene3D" id="1.10.357.10">
    <property type="entry name" value="Tetracycline Repressor, domain 2"/>
    <property type="match status" value="1"/>
</dbReference>
<dbReference type="InterPro" id="IPR050109">
    <property type="entry name" value="HTH-type_TetR-like_transc_reg"/>
</dbReference>
<dbReference type="STRING" id="1005944.SAMN05192576_0223"/>
<protein>
    <submittedName>
        <fullName evidence="4">Transcriptional regulator, TetR family</fullName>
    </submittedName>
</protein>
<dbReference type="SUPFAM" id="SSF48498">
    <property type="entry name" value="Tetracyclin repressor-like, C-terminal domain"/>
    <property type="match status" value="1"/>
</dbReference>
<dbReference type="InterPro" id="IPR041583">
    <property type="entry name" value="TetR_C_31"/>
</dbReference>
<dbReference type="Pfam" id="PF00440">
    <property type="entry name" value="TetR_N"/>
    <property type="match status" value="1"/>
</dbReference>
<dbReference type="PANTHER" id="PTHR30055">
    <property type="entry name" value="HTH-TYPE TRANSCRIPTIONAL REGULATOR RUTR"/>
    <property type="match status" value="1"/>
</dbReference>
<evidence type="ECO:0000313" key="4">
    <source>
        <dbReference type="EMBL" id="SDO66511.1"/>
    </source>
</evidence>
<dbReference type="SUPFAM" id="SSF46689">
    <property type="entry name" value="Homeodomain-like"/>
    <property type="match status" value="1"/>
</dbReference>
<dbReference type="Pfam" id="PF17940">
    <property type="entry name" value="TetR_C_31"/>
    <property type="match status" value="1"/>
</dbReference>
<proteinExistence type="predicted"/>
<organism evidence="4 5">
    <name type="scientific">Nocardioides szechwanensis</name>
    <dbReference type="NCBI Taxonomy" id="1005944"/>
    <lineage>
        <taxon>Bacteria</taxon>
        <taxon>Bacillati</taxon>
        <taxon>Actinomycetota</taxon>
        <taxon>Actinomycetes</taxon>
        <taxon>Propionibacteriales</taxon>
        <taxon>Nocardioidaceae</taxon>
        <taxon>Nocardioides</taxon>
    </lineage>
</organism>
<name>A0A1H0LEU4_9ACTN</name>
<dbReference type="RefSeq" id="WP_091026952.1">
    <property type="nucleotide sequence ID" value="NZ_BKAE01000024.1"/>
</dbReference>
<dbReference type="EMBL" id="FNIC01000012">
    <property type="protein sequence ID" value="SDO66511.1"/>
    <property type="molecule type" value="Genomic_DNA"/>
</dbReference>
<accession>A0A1H0LEU4</accession>
<sequence>MTPSSLTPRRRAILDAATQVLDDQGLRGLTHRSVDRAAGLPEGTTSAYFRTRRALQLALTEYVASQMAEDVDALIEQLADCTPEDPRAVELVIALLGRWLDARTLVLAKVELTLEAARDPELAAMLRQNRDRLLRVVADVLAGHGMAQADARAEALMASFDGILLSALLKPDGERQDYLARSLDQAMHPLGVE</sequence>
<dbReference type="InterPro" id="IPR009057">
    <property type="entry name" value="Homeodomain-like_sf"/>
</dbReference>
<keyword evidence="5" id="KW-1185">Reference proteome</keyword>
<evidence type="ECO:0000259" key="3">
    <source>
        <dbReference type="PROSITE" id="PS50977"/>
    </source>
</evidence>
<dbReference type="AlphaFoldDB" id="A0A1H0LEU4"/>
<evidence type="ECO:0000256" key="1">
    <source>
        <dbReference type="ARBA" id="ARBA00023125"/>
    </source>
</evidence>
<gene>
    <name evidence="4" type="ORF">SAMN05192576_0223</name>
</gene>
<evidence type="ECO:0000313" key="5">
    <source>
        <dbReference type="Proteomes" id="UP000199004"/>
    </source>
</evidence>
<dbReference type="InterPro" id="IPR036271">
    <property type="entry name" value="Tet_transcr_reg_TetR-rel_C_sf"/>
</dbReference>
<dbReference type="GO" id="GO:0003700">
    <property type="term" value="F:DNA-binding transcription factor activity"/>
    <property type="evidence" value="ECO:0007669"/>
    <property type="project" value="TreeGrafter"/>
</dbReference>
<dbReference type="PROSITE" id="PS50977">
    <property type="entry name" value="HTH_TETR_2"/>
    <property type="match status" value="1"/>
</dbReference>
<feature type="DNA-binding region" description="H-T-H motif" evidence="2">
    <location>
        <begin position="30"/>
        <end position="49"/>
    </location>
</feature>
<dbReference type="InterPro" id="IPR001647">
    <property type="entry name" value="HTH_TetR"/>
</dbReference>
<dbReference type="OrthoDB" id="7506349at2"/>
<keyword evidence="1 2" id="KW-0238">DNA-binding</keyword>
<reference evidence="4 5" key="1">
    <citation type="submission" date="2016-10" db="EMBL/GenBank/DDBJ databases">
        <authorList>
            <person name="de Groot N.N."/>
        </authorList>
    </citation>
    <scope>NUCLEOTIDE SEQUENCE [LARGE SCALE GENOMIC DNA]</scope>
    <source>
        <strain evidence="4 5">CGMCC 1.11147</strain>
    </source>
</reference>